<sequence>MTNMVPLESSTLFGVYGGFTDSMMMRETTTNNQDPSGDTCSVSDPAPGSTDYYNISSSPVKDDGTAPKNDVVCSINVDDNKDKSWLRLGIGPEENTDGSYKLQRCCSKNGSGRENSLELSLFSSSSTAVSSSIDHLPTQPLQLPYHHDQLLTMRGPSLVYNHQLMKPQTLLNRGFSFPSSKPWIPQYMAPFRPSSLSDRDVTNNNSLSRSCCVDEGGAGPSSEFRVLDPPRRPHSGLWEREPFLPQVNKSYLRIKDGRITVRLLIKYLMKKLELDSESEVEIRCRGQQLSPLLTMQHLSSMAYGSFGVSSKALVYCRPCYGSIRDLPFSLRTSTIGHCGCVGAIAAPRNVVKPRKEESRDFSGARGSNKDKSMPWKKLDANEFGIQRSMIPDSTRMVLNKLKKKGFQVYLVGGCVRDLILDRIPKDFDVITTAELKEVRKVFPGCQIVGRRFPICHVYVDDIIIEVSSFSTSARTGKAPNKSFRRPAGCDERDYIRWKNCLQRDFTVNGLMFDPSENVVYDYIGGVEDLRNSKVRTVSAANLSFVEDTARILRAIRIAARLGFSLTKDVAISVKELSSSLLRLDPSRIRMEINYMLAYGSAEASLRLLWRFGLMEILLPIQASYLVSQGFRRRDGRSNMLLSLFRNLDRLVAPDRPCSEFLWIGILAFHKALVDQPRDPTVVASFCLAIYSEVSLSEAIAIARSNSKQHNSHFQELSSPEKDTADSESKISQQVIKLAESIRSAARKLNNRDYIANAMSKYPQAPGSDMVFLSRLMLERVEKMFGNVRRKGNQERDDVPSLERRINYKSLALGDFHETRRVFARIVFDTIYPLA</sequence>
<keyword evidence="3" id="KW-0547">Nucleotide-binding</keyword>
<dbReference type="GO" id="GO:0000166">
    <property type="term" value="F:nucleotide binding"/>
    <property type="evidence" value="ECO:0007669"/>
    <property type="project" value="UniProtKB-KW"/>
</dbReference>
<feature type="domain" description="Poly A polymerase head" evidence="6">
    <location>
        <begin position="408"/>
        <end position="535"/>
    </location>
</feature>
<dbReference type="Gene3D" id="1.10.3090.10">
    <property type="entry name" value="cca-adding enzyme, domain 2"/>
    <property type="match status" value="1"/>
</dbReference>
<accession>A0A7G2DWD3</accession>
<dbReference type="GO" id="GO:0001680">
    <property type="term" value="P:tRNA 3'-terminal CCA addition"/>
    <property type="evidence" value="ECO:0007669"/>
    <property type="project" value="UniProtKB-ARBA"/>
</dbReference>
<keyword evidence="4" id="KW-0694">RNA-binding</keyword>
<evidence type="ECO:0000256" key="5">
    <source>
        <dbReference type="SAM" id="MobiDB-lite"/>
    </source>
</evidence>
<evidence type="ECO:0000259" key="6">
    <source>
        <dbReference type="Pfam" id="PF01743"/>
    </source>
</evidence>
<feature type="compositionally biased region" description="Polar residues" evidence="5">
    <location>
        <begin position="29"/>
        <end position="42"/>
    </location>
</feature>
<reference evidence="8 9" key="1">
    <citation type="submission" date="2020-09" db="EMBL/GenBank/DDBJ databases">
        <authorList>
            <person name="Ashkenazy H."/>
        </authorList>
    </citation>
    <scope>NUCLEOTIDE SEQUENCE [LARGE SCALE GENOMIC DNA]</scope>
    <source>
        <strain evidence="9">cv. Cdm-0</strain>
    </source>
</reference>
<feature type="compositionally biased region" description="Basic and acidic residues" evidence="5">
    <location>
        <begin position="718"/>
        <end position="728"/>
    </location>
</feature>
<dbReference type="PANTHER" id="PTHR43051:SF3">
    <property type="entry name" value="POLYNUCLEOTIDE ADENYLYLTRANSFERASE FAMILY PROTEIN"/>
    <property type="match status" value="1"/>
</dbReference>
<feature type="region of interest" description="Disordered" evidence="5">
    <location>
        <begin position="710"/>
        <end position="729"/>
    </location>
</feature>
<evidence type="ECO:0000256" key="1">
    <source>
        <dbReference type="ARBA" id="ARBA00007265"/>
    </source>
</evidence>
<evidence type="ECO:0000313" key="8">
    <source>
        <dbReference type="EMBL" id="CAD5313881.1"/>
    </source>
</evidence>
<organism evidence="8 9">
    <name type="scientific">Arabidopsis thaliana</name>
    <name type="common">Mouse-ear cress</name>
    <dbReference type="NCBI Taxonomy" id="3702"/>
    <lineage>
        <taxon>Eukaryota</taxon>
        <taxon>Viridiplantae</taxon>
        <taxon>Streptophyta</taxon>
        <taxon>Embryophyta</taxon>
        <taxon>Tracheophyta</taxon>
        <taxon>Spermatophyta</taxon>
        <taxon>Magnoliopsida</taxon>
        <taxon>eudicotyledons</taxon>
        <taxon>Gunneridae</taxon>
        <taxon>Pentapetalae</taxon>
        <taxon>rosids</taxon>
        <taxon>malvids</taxon>
        <taxon>Brassicales</taxon>
        <taxon>Brassicaceae</taxon>
        <taxon>Camelineae</taxon>
        <taxon>Arabidopsis</taxon>
    </lineage>
</organism>
<evidence type="ECO:0000259" key="7">
    <source>
        <dbReference type="Pfam" id="PF12627"/>
    </source>
</evidence>
<dbReference type="EMBL" id="LR881466">
    <property type="protein sequence ID" value="CAD5313881.1"/>
    <property type="molecule type" value="Genomic_DNA"/>
</dbReference>
<dbReference type="Gene3D" id="3.10.20.90">
    <property type="entry name" value="Phosphatidylinositol 3-kinase Catalytic Subunit, Chain A, domain 1"/>
    <property type="match status" value="1"/>
</dbReference>
<dbReference type="InterPro" id="IPR002646">
    <property type="entry name" value="PolA_pol_head_dom"/>
</dbReference>
<dbReference type="Proteomes" id="UP000516314">
    <property type="component" value="Chromosome 1"/>
</dbReference>
<evidence type="ECO:0000313" key="9">
    <source>
        <dbReference type="Proteomes" id="UP000516314"/>
    </source>
</evidence>
<dbReference type="Gene3D" id="3.30.460.10">
    <property type="entry name" value="Beta Polymerase, domain 2"/>
    <property type="match status" value="1"/>
</dbReference>
<dbReference type="InterPro" id="IPR052191">
    <property type="entry name" value="tRNA_ntf/polyA_polymerase_I"/>
</dbReference>
<gene>
    <name evidence="8" type="ORF">AT9943_LOCUS2360</name>
</gene>
<evidence type="ECO:0000256" key="3">
    <source>
        <dbReference type="ARBA" id="ARBA00022741"/>
    </source>
</evidence>
<evidence type="ECO:0000256" key="2">
    <source>
        <dbReference type="ARBA" id="ARBA00022679"/>
    </source>
</evidence>
<comment type="similarity">
    <text evidence="1 4">Belongs to the tRNA nucleotidyltransferase/poly(A) polymerase family.</text>
</comment>
<dbReference type="GO" id="GO:0016779">
    <property type="term" value="F:nucleotidyltransferase activity"/>
    <property type="evidence" value="ECO:0007669"/>
    <property type="project" value="InterPro"/>
</dbReference>
<dbReference type="PANTHER" id="PTHR43051">
    <property type="entry name" value="POLYNUCLEOTIDE ADENYLYLTRANSFERASE FAMILY PROTEIN"/>
    <property type="match status" value="1"/>
</dbReference>
<name>A0A7G2DWD3_ARATH</name>
<dbReference type="GO" id="GO:0003723">
    <property type="term" value="F:RNA binding"/>
    <property type="evidence" value="ECO:0007669"/>
    <property type="project" value="UniProtKB-KW"/>
</dbReference>
<feature type="region of interest" description="Disordered" evidence="5">
    <location>
        <begin position="354"/>
        <end position="373"/>
    </location>
</feature>
<keyword evidence="2 4" id="KW-0808">Transferase</keyword>
<dbReference type="InterPro" id="IPR032828">
    <property type="entry name" value="PolyA_RNA-bd"/>
</dbReference>
<dbReference type="CDD" id="cd05398">
    <property type="entry name" value="NT_ClassII-CCAase"/>
    <property type="match status" value="1"/>
</dbReference>
<dbReference type="SUPFAM" id="SSF81891">
    <property type="entry name" value="Poly A polymerase C-terminal region-like"/>
    <property type="match status" value="1"/>
</dbReference>
<evidence type="ECO:0000256" key="4">
    <source>
        <dbReference type="RuleBase" id="RU003953"/>
    </source>
</evidence>
<dbReference type="AlphaFoldDB" id="A0A7G2DWD3"/>
<dbReference type="Pfam" id="PF12627">
    <property type="entry name" value="PolyA_pol_RNAbd"/>
    <property type="match status" value="1"/>
</dbReference>
<protein>
    <submittedName>
        <fullName evidence="8">(thale cress) hypothetical protein</fullName>
    </submittedName>
</protein>
<proteinExistence type="inferred from homology"/>
<dbReference type="SUPFAM" id="SSF81301">
    <property type="entry name" value="Nucleotidyltransferase"/>
    <property type="match status" value="1"/>
</dbReference>
<feature type="region of interest" description="Disordered" evidence="5">
    <location>
        <begin position="29"/>
        <end position="49"/>
    </location>
</feature>
<feature type="domain" description="tRNA nucleotidyltransferase/poly(A) polymerase RNA and SrmB- binding" evidence="7">
    <location>
        <begin position="562"/>
        <end position="624"/>
    </location>
</feature>
<dbReference type="InterPro" id="IPR043519">
    <property type="entry name" value="NT_sf"/>
</dbReference>
<dbReference type="Pfam" id="PF01743">
    <property type="entry name" value="PolyA_pol"/>
    <property type="match status" value="1"/>
</dbReference>